<keyword evidence="3" id="KW-1185">Reference proteome</keyword>
<dbReference type="Gramene" id="Pp3c2_29320V3.1">
    <property type="protein sequence ID" value="Pp3c2_29320V3.1"/>
    <property type="gene ID" value="Pp3c2_29320"/>
</dbReference>
<evidence type="ECO:0000313" key="3">
    <source>
        <dbReference type="Proteomes" id="UP000006727"/>
    </source>
</evidence>
<dbReference type="PaxDb" id="3218-PP1S22_122V6.1"/>
<dbReference type="STRING" id="3218.A0A2K1L3I0"/>
<dbReference type="PANTHER" id="PTHR31094:SF2">
    <property type="entry name" value="RIKEN CDNA 2310061I04 GENE"/>
    <property type="match status" value="1"/>
</dbReference>
<sequence>MGSKHSQAWGIPLPIYALVMHPPEFLLVSLRLLSSSAVQTDGAASAFLKEQEIVMFAEIEDIGKSLELLLAVQTKLEESITPPSRQKQECSEKDNFYGNCDPVIQRISHLLIPLNIFSGIKNYKTLLWVLRFHGRIFFKVLWVEEVRVWQPSSKVIMVRWRVRGVPRVP</sequence>
<dbReference type="InterPro" id="IPR018790">
    <property type="entry name" value="DUF2358"/>
</dbReference>
<reference evidence="1 3" key="2">
    <citation type="journal article" date="2018" name="Plant J.">
        <title>The Physcomitrella patens chromosome-scale assembly reveals moss genome structure and evolution.</title>
        <authorList>
            <person name="Lang D."/>
            <person name="Ullrich K.K."/>
            <person name="Murat F."/>
            <person name="Fuchs J."/>
            <person name="Jenkins J."/>
            <person name="Haas F.B."/>
            <person name="Piednoel M."/>
            <person name="Gundlach H."/>
            <person name="Van Bel M."/>
            <person name="Meyberg R."/>
            <person name="Vives C."/>
            <person name="Morata J."/>
            <person name="Symeonidi A."/>
            <person name="Hiss M."/>
            <person name="Muchero W."/>
            <person name="Kamisugi Y."/>
            <person name="Saleh O."/>
            <person name="Blanc G."/>
            <person name="Decker E.L."/>
            <person name="van Gessel N."/>
            <person name="Grimwood J."/>
            <person name="Hayes R.D."/>
            <person name="Graham S.W."/>
            <person name="Gunter L.E."/>
            <person name="McDaniel S.F."/>
            <person name="Hoernstein S.N.W."/>
            <person name="Larsson A."/>
            <person name="Li F.W."/>
            <person name="Perroud P.F."/>
            <person name="Phillips J."/>
            <person name="Ranjan P."/>
            <person name="Rokshar D.S."/>
            <person name="Rothfels C.J."/>
            <person name="Schneider L."/>
            <person name="Shu S."/>
            <person name="Stevenson D.W."/>
            <person name="Thummler F."/>
            <person name="Tillich M."/>
            <person name="Villarreal Aguilar J.C."/>
            <person name="Widiez T."/>
            <person name="Wong G.K."/>
            <person name="Wymore A."/>
            <person name="Zhang Y."/>
            <person name="Zimmer A.D."/>
            <person name="Quatrano R.S."/>
            <person name="Mayer K.F.X."/>
            <person name="Goodstein D."/>
            <person name="Casacuberta J.M."/>
            <person name="Vandepoele K."/>
            <person name="Reski R."/>
            <person name="Cuming A.C."/>
            <person name="Tuskan G.A."/>
            <person name="Maumus F."/>
            <person name="Salse J."/>
            <person name="Schmutz J."/>
            <person name="Rensing S.A."/>
        </authorList>
    </citation>
    <scope>NUCLEOTIDE SEQUENCE [LARGE SCALE GENOMIC DNA]</scope>
    <source>
        <strain evidence="2 3">cv. Gransden 2004</strain>
    </source>
</reference>
<name>A0A2K1L3I0_PHYPA</name>
<dbReference type="AlphaFoldDB" id="A0A2K1L3I0"/>
<organism evidence="1">
    <name type="scientific">Physcomitrium patens</name>
    <name type="common">Spreading-leaved earth moss</name>
    <name type="synonym">Physcomitrella patens</name>
    <dbReference type="NCBI Taxonomy" id="3218"/>
    <lineage>
        <taxon>Eukaryota</taxon>
        <taxon>Viridiplantae</taxon>
        <taxon>Streptophyta</taxon>
        <taxon>Embryophyta</taxon>
        <taxon>Bryophyta</taxon>
        <taxon>Bryophytina</taxon>
        <taxon>Bryopsida</taxon>
        <taxon>Funariidae</taxon>
        <taxon>Funariales</taxon>
        <taxon>Funariaceae</taxon>
        <taxon>Physcomitrium</taxon>
    </lineage>
</organism>
<reference evidence="2" key="3">
    <citation type="submission" date="2020-12" db="UniProtKB">
        <authorList>
            <consortium name="EnsemblPlants"/>
        </authorList>
    </citation>
    <scope>IDENTIFICATION</scope>
</reference>
<gene>
    <name evidence="1" type="ORF">PHYPA_003369</name>
</gene>
<dbReference type="Pfam" id="PF10184">
    <property type="entry name" value="DUF2358"/>
    <property type="match status" value="1"/>
</dbReference>
<reference evidence="1 3" key="1">
    <citation type="journal article" date="2008" name="Science">
        <title>The Physcomitrella genome reveals evolutionary insights into the conquest of land by plants.</title>
        <authorList>
            <person name="Rensing S."/>
            <person name="Lang D."/>
            <person name="Zimmer A."/>
            <person name="Terry A."/>
            <person name="Salamov A."/>
            <person name="Shapiro H."/>
            <person name="Nishiyama T."/>
            <person name="Perroud P.-F."/>
            <person name="Lindquist E."/>
            <person name="Kamisugi Y."/>
            <person name="Tanahashi T."/>
            <person name="Sakakibara K."/>
            <person name="Fujita T."/>
            <person name="Oishi K."/>
            <person name="Shin-I T."/>
            <person name="Kuroki Y."/>
            <person name="Toyoda A."/>
            <person name="Suzuki Y."/>
            <person name="Hashimoto A."/>
            <person name="Yamaguchi K."/>
            <person name="Sugano A."/>
            <person name="Kohara Y."/>
            <person name="Fujiyama A."/>
            <person name="Anterola A."/>
            <person name="Aoki S."/>
            <person name="Ashton N."/>
            <person name="Barbazuk W.B."/>
            <person name="Barker E."/>
            <person name="Bennetzen J."/>
            <person name="Bezanilla M."/>
            <person name="Blankenship R."/>
            <person name="Cho S.H."/>
            <person name="Dutcher S."/>
            <person name="Estelle M."/>
            <person name="Fawcett J.A."/>
            <person name="Gundlach H."/>
            <person name="Hanada K."/>
            <person name="Heyl A."/>
            <person name="Hicks K.A."/>
            <person name="Hugh J."/>
            <person name="Lohr M."/>
            <person name="Mayer K."/>
            <person name="Melkozernov A."/>
            <person name="Murata T."/>
            <person name="Nelson D."/>
            <person name="Pils B."/>
            <person name="Prigge M."/>
            <person name="Reiss B."/>
            <person name="Renner T."/>
            <person name="Rombauts S."/>
            <person name="Rushton P."/>
            <person name="Sanderfoot A."/>
            <person name="Schween G."/>
            <person name="Shiu S.-H."/>
            <person name="Stueber K."/>
            <person name="Theodoulou F.L."/>
            <person name="Tu H."/>
            <person name="Van de Peer Y."/>
            <person name="Verrier P.J."/>
            <person name="Waters E."/>
            <person name="Wood A."/>
            <person name="Yang L."/>
            <person name="Cove D."/>
            <person name="Cuming A."/>
            <person name="Hasebe M."/>
            <person name="Lucas S."/>
            <person name="Mishler D.B."/>
            <person name="Reski R."/>
            <person name="Grigoriev I."/>
            <person name="Quatrano R.S."/>
            <person name="Boore J.L."/>
        </authorList>
    </citation>
    <scope>NUCLEOTIDE SEQUENCE [LARGE SCALE GENOMIC DNA]</scope>
    <source>
        <strain evidence="2 3">cv. Gransden 2004</strain>
    </source>
</reference>
<dbReference type="Proteomes" id="UP000006727">
    <property type="component" value="Chromosome 2"/>
</dbReference>
<accession>A0A2K1L3I0</accession>
<evidence type="ECO:0000313" key="1">
    <source>
        <dbReference type="EMBL" id="PNR60576.1"/>
    </source>
</evidence>
<evidence type="ECO:0000313" key="2">
    <source>
        <dbReference type="EnsemblPlants" id="Pp3c2_29320V3.1"/>
    </source>
</evidence>
<protein>
    <submittedName>
        <fullName evidence="1 2">Uncharacterized protein</fullName>
    </submittedName>
</protein>
<dbReference type="EnsemblPlants" id="Pp3c2_29320V3.1">
    <property type="protein sequence ID" value="Pp3c2_29320V3.1"/>
    <property type="gene ID" value="Pp3c2_29320"/>
</dbReference>
<dbReference type="EMBL" id="ABEU02000002">
    <property type="protein sequence ID" value="PNR60576.1"/>
    <property type="molecule type" value="Genomic_DNA"/>
</dbReference>
<proteinExistence type="predicted"/>
<dbReference type="PANTHER" id="PTHR31094">
    <property type="entry name" value="RIKEN CDNA 2310061I04 GENE"/>
    <property type="match status" value="1"/>
</dbReference>
<dbReference type="InParanoid" id="A0A2K1L3I0"/>